<organism evidence="2 3">
    <name type="scientific">Liparis tanakae</name>
    <name type="common">Tanaka's snailfish</name>
    <dbReference type="NCBI Taxonomy" id="230148"/>
    <lineage>
        <taxon>Eukaryota</taxon>
        <taxon>Metazoa</taxon>
        <taxon>Chordata</taxon>
        <taxon>Craniata</taxon>
        <taxon>Vertebrata</taxon>
        <taxon>Euteleostomi</taxon>
        <taxon>Actinopterygii</taxon>
        <taxon>Neopterygii</taxon>
        <taxon>Teleostei</taxon>
        <taxon>Neoteleostei</taxon>
        <taxon>Acanthomorphata</taxon>
        <taxon>Eupercaria</taxon>
        <taxon>Perciformes</taxon>
        <taxon>Cottioidei</taxon>
        <taxon>Cottales</taxon>
        <taxon>Liparidae</taxon>
        <taxon>Liparis</taxon>
    </lineage>
</organism>
<name>A0A4Z2GKR5_9TELE</name>
<sequence length="91" mass="10425">MNVLSWLEIDDKRLADAPKGKQDKSSRLRVELLVPVRRSDSPLHGGKVQLRPIVSEHEWLQPLPCHRTHRRKPLPMSAQEPLEKDPQPTGP</sequence>
<reference evidence="2 3" key="1">
    <citation type="submission" date="2019-03" db="EMBL/GenBank/DDBJ databases">
        <title>First draft genome of Liparis tanakae, snailfish: a comprehensive survey of snailfish specific genes.</title>
        <authorList>
            <person name="Kim W."/>
            <person name="Song I."/>
            <person name="Jeong J.-H."/>
            <person name="Kim D."/>
            <person name="Kim S."/>
            <person name="Ryu S."/>
            <person name="Song J.Y."/>
            <person name="Lee S.K."/>
        </authorList>
    </citation>
    <scope>NUCLEOTIDE SEQUENCE [LARGE SCALE GENOMIC DNA]</scope>
    <source>
        <tissue evidence="2">Muscle</tissue>
    </source>
</reference>
<evidence type="ECO:0000256" key="1">
    <source>
        <dbReference type="SAM" id="MobiDB-lite"/>
    </source>
</evidence>
<dbReference type="EMBL" id="SRLO01000516">
    <property type="protein sequence ID" value="TNN53433.1"/>
    <property type="molecule type" value="Genomic_DNA"/>
</dbReference>
<feature type="region of interest" description="Disordered" evidence="1">
    <location>
        <begin position="64"/>
        <end position="91"/>
    </location>
</feature>
<protein>
    <submittedName>
        <fullName evidence="2">Uncharacterized protein</fullName>
    </submittedName>
</protein>
<gene>
    <name evidence="2" type="ORF">EYF80_036343</name>
</gene>
<accession>A0A4Z2GKR5</accession>
<evidence type="ECO:0000313" key="3">
    <source>
        <dbReference type="Proteomes" id="UP000314294"/>
    </source>
</evidence>
<evidence type="ECO:0000313" key="2">
    <source>
        <dbReference type="EMBL" id="TNN53433.1"/>
    </source>
</evidence>
<dbReference type="Proteomes" id="UP000314294">
    <property type="component" value="Unassembled WGS sequence"/>
</dbReference>
<feature type="compositionally biased region" description="Basic and acidic residues" evidence="1">
    <location>
        <begin position="81"/>
        <end position="91"/>
    </location>
</feature>
<keyword evidence="3" id="KW-1185">Reference proteome</keyword>
<proteinExistence type="predicted"/>
<comment type="caution">
    <text evidence="2">The sequence shown here is derived from an EMBL/GenBank/DDBJ whole genome shotgun (WGS) entry which is preliminary data.</text>
</comment>
<dbReference type="AlphaFoldDB" id="A0A4Z2GKR5"/>